<gene>
    <name evidence="1" type="ORF">GCM10009627_33430</name>
</gene>
<proteinExistence type="predicted"/>
<evidence type="ECO:0000313" key="2">
    <source>
        <dbReference type="Proteomes" id="UP001501742"/>
    </source>
</evidence>
<dbReference type="RefSeq" id="WP_204609711.1">
    <property type="nucleotide sequence ID" value="NZ_BAAAJX010000021.1"/>
</dbReference>
<accession>A0ABP4K7E2</accession>
<name>A0ABP4K7E2_9MICO</name>
<organism evidence="1 2">
    <name type="scientific">Curtobacterium herbarum</name>
    <dbReference type="NCBI Taxonomy" id="150122"/>
    <lineage>
        <taxon>Bacteria</taxon>
        <taxon>Bacillati</taxon>
        <taxon>Actinomycetota</taxon>
        <taxon>Actinomycetes</taxon>
        <taxon>Micrococcales</taxon>
        <taxon>Microbacteriaceae</taxon>
        <taxon>Curtobacterium</taxon>
    </lineage>
</organism>
<sequence length="52" mass="5864">MSQSTPSGRRDAYRLSTDEAEVRDALLDHDHDGHLSWVTAQLDGTEERPLVE</sequence>
<protein>
    <submittedName>
        <fullName evidence="1">Uncharacterized protein</fullName>
    </submittedName>
</protein>
<dbReference type="EMBL" id="BAAAJX010000021">
    <property type="protein sequence ID" value="GAA1494997.1"/>
    <property type="molecule type" value="Genomic_DNA"/>
</dbReference>
<reference evidence="2" key="1">
    <citation type="journal article" date="2019" name="Int. J. Syst. Evol. Microbiol.">
        <title>The Global Catalogue of Microorganisms (GCM) 10K type strain sequencing project: providing services to taxonomists for standard genome sequencing and annotation.</title>
        <authorList>
            <consortium name="The Broad Institute Genomics Platform"/>
            <consortium name="The Broad Institute Genome Sequencing Center for Infectious Disease"/>
            <person name="Wu L."/>
            <person name="Ma J."/>
        </authorList>
    </citation>
    <scope>NUCLEOTIDE SEQUENCE [LARGE SCALE GENOMIC DNA]</scope>
    <source>
        <strain evidence="2">JCM 12140</strain>
    </source>
</reference>
<dbReference type="Proteomes" id="UP001501742">
    <property type="component" value="Unassembled WGS sequence"/>
</dbReference>
<comment type="caution">
    <text evidence="1">The sequence shown here is derived from an EMBL/GenBank/DDBJ whole genome shotgun (WGS) entry which is preliminary data.</text>
</comment>
<keyword evidence="2" id="KW-1185">Reference proteome</keyword>
<evidence type="ECO:0000313" key="1">
    <source>
        <dbReference type="EMBL" id="GAA1494997.1"/>
    </source>
</evidence>